<name>A0A2S9KJ60_9BURK</name>
<dbReference type="InterPro" id="IPR018060">
    <property type="entry name" value="HTH_AraC"/>
</dbReference>
<dbReference type="Proteomes" id="UP000238326">
    <property type="component" value="Unassembled WGS sequence"/>
</dbReference>
<evidence type="ECO:0000313" key="6">
    <source>
        <dbReference type="Proteomes" id="UP000238326"/>
    </source>
</evidence>
<evidence type="ECO:0000256" key="2">
    <source>
        <dbReference type="ARBA" id="ARBA00023125"/>
    </source>
</evidence>
<organism evidence="5 6">
    <name type="scientific">Malikia spinosa</name>
    <dbReference type="NCBI Taxonomy" id="86180"/>
    <lineage>
        <taxon>Bacteria</taxon>
        <taxon>Pseudomonadati</taxon>
        <taxon>Pseudomonadota</taxon>
        <taxon>Betaproteobacteria</taxon>
        <taxon>Burkholderiales</taxon>
        <taxon>Comamonadaceae</taxon>
        <taxon>Malikia</taxon>
    </lineage>
</organism>
<evidence type="ECO:0000259" key="4">
    <source>
        <dbReference type="PROSITE" id="PS01124"/>
    </source>
</evidence>
<dbReference type="Gene3D" id="1.10.10.60">
    <property type="entry name" value="Homeodomain-like"/>
    <property type="match status" value="1"/>
</dbReference>
<dbReference type="GO" id="GO:0003700">
    <property type="term" value="F:DNA-binding transcription factor activity"/>
    <property type="evidence" value="ECO:0007669"/>
    <property type="project" value="InterPro"/>
</dbReference>
<gene>
    <name evidence="5" type="ORF">C6P61_00865</name>
</gene>
<proteinExistence type="predicted"/>
<dbReference type="PANTHER" id="PTHR46796:SF12">
    <property type="entry name" value="HTH-TYPE DNA-BINDING TRANSCRIPTIONAL ACTIVATOR EUTR"/>
    <property type="match status" value="1"/>
</dbReference>
<dbReference type="AlphaFoldDB" id="A0A2S9KJ60"/>
<sequence length="347" mass="38426">MPTATPSSAFRAPSASVWCNQSPVVALRSSLVHDADEQASQLTGWNQQYDQLSCGAFSGELLELQLPQMQVFRERVSQSVRQSCTLWSDALWLGLPDMSNMSAMADQAHIRINGRLNVGHDIMLRPGDEPFELLTPPAHSIFGVVVRQQALQAAAERQGSRIDWAGLQQAHWLQAGGTSRARSQRLLQAALVNAPVGLSPALQARHAQALQSELLDMVVGLLEHGIADPGPRQSLAKRQRVVSQARELVLARPDHAVTVPELCEQLHVSRRTLQYCFEDVLGLSPLQYLRAIRLNGARRQLRQAALRQQSVQDVAVNWGFWHFSQFASDYRKLFGETPSTTRKAGAH</sequence>
<dbReference type="PROSITE" id="PS00041">
    <property type="entry name" value="HTH_ARAC_FAMILY_1"/>
    <property type="match status" value="1"/>
</dbReference>
<dbReference type="EMBL" id="PVLR01000003">
    <property type="protein sequence ID" value="PRD70457.1"/>
    <property type="molecule type" value="Genomic_DNA"/>
</dbReference>
<feature type="domain" description="HTH araC/xylS-type" evidence="4">
    <location>
        <begin position="243"/>
        <end position="344"/>
    </location>
</feature>
<dbReference type="InterPro" id="IPR009057">
    <property type="entry name" value="Homeodomain-like_sf"/>
</dbReference>
<evidence type="ECO:0000313" key="5">
    <source>
        <dbReference type="EMBL" id="PRD70457.1"/>
    </source>
</evidence>
<keyword evidence="1" id="KW-0805">Transcription regulation</keyword>
<dbReference type="OrthoDB" id="185346at2"/>
<keyword evidence="3" id="KW-0804">Transcription</keyword>
<evidence type="ECO:0000256" key="3">
    <source>
        <dbReference type="ARBA" id="ARBA00023163"/>
    </source>
</evidence>
<dbReference type="SMART" id="SM00342">
    <property type="entry name" value="HTH_ARAC"/>
    <property type="match status" value="1"/>
</dbReference>
<dbReference type="InterPro" id="IPR018062">
    <property type="entry name" value="HTH_AraC-typ_CS"/>
</dbReference>
<accession>A0A2S9KJ60</accession>
<dbReference type="Pfam" id="PF12833">
    <property type="entry name" value="HTH_18"/>
    <property type="match status" value="1"/>
</dbReference>
<dbReference type="PROSITE" id="PS01124">
    <property type="entry name" value="HTH_ARAC_FAMILY_2"/>
    <property type="match status" value="1"/>
</dbReference>
<comment type="caution">
    <text evidence="5">The sequence shown here is derived from an EMBL/GenBank/DDBJ whole genome shotgun (WGS) entry which is preliminary data.</text>
</comment>
<dbReference type="GO" id="GO:0043565">
    <property type="term" value="F:sequence-specific DNA binding"/>
    <property type="evidence" value="ECO:0007669"/>
    <property type="project" value="InterPro"/>
</dbReference>
<keyword evidence="6" id="KW-1185">Reference proteome</keyword>
<evidence type="ECO:0000256" key="1">
    <source>
        <dbReference type="ARBA" id="ARBA00023015"/>
    </source>
</evidence>
<protein>
    <submittedName>
        <fullName evidence="5">AraC family transcriptional regulator</fullName>
    </submittedName>
</protein>
<dbReference type="SUPFAM" id="SSF46689">
    <property type="entry name" value="Homeodomain-like"/>
    <property type="match status" value="2"/>
</dbReference>
<reference evidence="5 6" key="1">
    <citation type="submission" date="2018-03" db="EMBL/GenBank/DDBJ databases">
        <title>Comparative genomics illustrates the genes involved in a hyperalkaliphilic mechanisms of Serpentinomonas isolated from highly-alkaline calcium-rich serpentinized springs.</title>
        <authorList>
            <person name="Suzuki S."/>
            <person name="Ishii S."/>
            <person name="Walworth N."/>
            <person name="Bird L."/>
            <person name="Kuenen J.G."/>
            <person name="Nealson K.H."/>
        </authorList>
    </citation>
    <scope>NUCLEOTIDE SEQUENCE [LARGE SCALE GENOMIC DNA]</scope>
    <source>
        <strain evidence="5 6">83</strain>
    </source>
</reference>
<dbReference type="PANTHER" id="PTHR46796">
    <property type="entry name" value="HTH-TYPE TRANSCRIPTIONAL ACTIVATOR RHAS-RELATED"/>
    <property type="match status" value="1"/>
</dbReference>
<keyword evidence="2" id="KW-0238">DNA-binding</keyword>
<dbReference type="InterPro" id="IPR050204">
    <property type="entry name" value="AraC_XylS_family_regulators"/>
</dbReference>